<evidence type="ECO:0000259" key="2">
    <source>
        <dbReference type="Pfam" id="PF00535"/>
    </source>
</evidence>
<dbReference type="InterPro" id="IPR050256">
    <property type="entry name" value="Glycosyltransferase_2"/>
</dbReference>
<dbReference type="GO" id="GO:0016740">
    <property type="term" value="F:transferase activity"/>
    <property type="evidence" value="ECO:0007669"/>
    <property type="project" value="UniProtKB-KW"/>
</dbReference>
<dbReference type="PANTHER" id="PTHR48090:SF7">
    <property type="entry name" value="RFBJ PROTEIN"/>
    <property type="match status" value="1"/>
</dbReference>
<reference evidence="4" key="1">
    <citation type="submission" date="2010-05" db="EMBL/GenBank/DDBJ databases">
        <title>The complete genome of Truepera radiovictris DSM 17093.</title>
        <authorList>
            <consortium name="US DOE Joint Genome Institute (JGI-PGF)"/>
            <person name="Lucas S."/>
            <person name="Copeland A."/>
            <person name="Lapidus A."/>
            <person name="Glavina del Rio T."/>
            <person name="Dalin E."/>
            <person name="Tice H."/>
            <person name="Bruce D."/>
            <person name="Goodwin L."/>
            <person name="Pitluck S."/>
            <person name="Kyrpides N."/>
            <person name="Mavromatis K."/>
            <person name="Ovchinnikova G."/>
            <person name="Munk A.C."/>
            <person name="Detter J.C."/>
            <person name="Han C."/>
            <person name="Tapia R."/>
            <person name="Land M."/>
            <person name="Hauser L."/>
            <person name="Markowitz V."/>
            <person name="Cheng J.-F."/>
            <person name="Hugenholtz P."/>
            <person name="Woyke T."/>
            <person name="Wu D."/>
            <person name="Tindall B."/>
            <person name="Pomrenke H.G."/>
            <person name="Brambilla E."/>
            <person name="Klenk H.-P."/>
            <person name="Eisen J.A."/>
        </authorList>
    </citation>
    <scope>NUCLEOTIDE SEQUENCE [LARGE SCALE GENOMIC DNA]</scope>
    <source>
        <strain evidence="4">DSM 17093 / CIP 108686 / LMG 22925 / RQ-24</strain>
    </source>
</reference>
<keyword evidence="3" id="KW-0808">Transferase</keyword>
<feature type="domain" description="Glycosyltransferase 2-like" evidence="2">
    <location>
        <begin position="42"/>
        <end position="214"/>
    </location>
</feature>
<feature type="transmembrane region" description="Helical" evidence="1">
    <location>
        <begin position="343"/>
        <end position="368"/>
    </location>
</feature>
<keyword evidence="1" id="KW-0472">Membrane</keyword>
<dbReference type="InterPro" id="IPR001173">
    <property type="entry name" value="Glyco_trans_2-like"/>
</dbReference>
<dbReference type="Proteomes" id="UP000000379">
    <property type="component" value="Chromosome"/>
</dbReference>
<proteinExistence type="predicted"/>
<dbReference type="PANTHER" id="PTHR48090">
    <property type="entry name" value="UNDECAPRENYL-PHOSPHATE 4-DEOXY-4-FORMAMIDO-L-ARABINOSE TRANSFERASE-RELATED"/>
    <property type="match status" value="1"/>
</dbReference>
<keyword evidence="1" id="KW-1133">Transmembrane helix</keyword>
<feature type="transmembrane region" description="Helical" evidence="1">
    <location>
        <begin position="278"/>
        <end position="298"/>
    </location>
</feature>
<gene>
    <name evidence="3" type="ordered locus">Trad_1946</name>
</gene>
<dbReference type="HOGENOM" id="CLU_055604_1_0_0"/>
<dbReference type="SUPFAM" id="SSF53448">
    <property type="entry name" value="Nucleotide-diphospho-sugar transferases"/>
    <property type="match status" value="1"/>
</dbReference>
<evidence type="ECO:0000313" key="4">
    <source>
        <dbReference type="Proteomes" id="UP000000379"/>
    </source>
</evidence>
<evidence type="ECO:0000256" key="1">
    <source>
        <dbReference type="SAM" id="Phobius"/>
    </source>
</evidence>
<dbReference type="AlphaFoldDB" id="D7CQS7"/>
<dbReference type="Pfam" id="PF00535">
    <property type="entry name" value="Glycos_transf_2"/>
    <property type="match status" value="1"/>
</dbReference>
<keyword evidence="4" id="KW-1185">Reference proteome</keyword>
<dbReference type="InterPro" id="IPR029044">
    <property type="entry name" value="Nucleotide-diphossugar_trans"/>
</dbReference>
<organism evidence="3 4">
    <name type="scientific">Truepera radiovictrix (strain DSM 17093 / CIP 108686 / LMG 22925 / RQ-24)</name>
    <dbReference type="NCBI Taxonomy" id="649638"/>
    <lineage>
        <taxon>Bacteria</taxon>
        <taxon>Thermotogati</taxon>
        <taxon>Deinococcota</taxon>
        <taxon>Deinococci</taxon>
        <taxon>Trueperales</taxon>
        <taxon>Trueperaceae</taxon>
        <taxon>Truepera</taxon>
    </lineage>
</organism>
<feature type="transmembrane region" description="Helical" evidence="1">
    <location>
        <begin position="6"/>
        <end position="27"/>
    </location>
</feature>
<evidence type="ECO:0000313" key="3">
    <source>
        <dbReference type="EMBL" id="ADI15061.1"/>
    </source>
</evidence>
<dbReference type="KEGG" id="tra:Trad_1946"/>
<reference evidence="3 4" key="2">
    <citation type="journal article" date="2011" name="Stand. Genomic Sci.">
        <title>Complete genome sequence of Truepera radiovictrix type strain (RQ-24).</title>
        <authorList>
            <person name="Ivanova N."/>
            <person name="Rohde C."/>
            <person name="Munk C."/>
            <person name="Nolan M."/>
            <person name="Lucas S."/>
            <person name="Del Rio T.G."/>
            <person name="Tice H."/>
            <person name="Deshpande S."/>
            <person name="Cheng J.F."/>
            <person name="Tapia R."/>
            <person name="Han C."/>
            <person name="Goodwin L."/>
            <person name="Pitluck S."/>
            <person name="Liolios K."/>
            <person name="Mavromatis K."/>
            <person name="Mikhailova N."/>
            <person name="Pati A."/>
            <person name="Chen A."/>
            <person name="Palaniappan K."/>
            <person name="Land M."/>
            <person name="Hauser L."/>
            <person name="Chang Y.J."/>
            <person name="Jeffries C.D."/>
            <person name="Brambilla E."/>
            <person name="Rohde M."/>
            <person name="Goker M."/>
            <person name="Tindall B.J."/>
            <person name="Woyke T."/>
            <person name="Bristow J."/>
            <person name="Eisen J.A."/>
            <person name="Markowitz V."/>
            <person name="Hugenholtz P."/>
            <person name="Kyrpides N.C."/>
            <person name="Klenk H.P."/>
            <person name="Lapidus A."/>
        </authorList>
    </citation>
    <scope>NUCLEOTIDE SEQUENCE [LARGE SCALE GENOMIC DNA]</scope>
    <source>
        <strain evidence="4">DSM 17093 / CIP 108686 / LMG 22925 / RQ-24</strain>
    </source>
</reference>
<sequence>MNVFVALLYTLVLPYIGLMLLVIVGLLRRRAPERSAKTPSVSVIIPAHNEEARLPATLHSLAAQRYGGALEFVIVNDRSTDATDAIIRAFSERDPRFRLVSVTAPSRRLSPKVNAVNTGIAASTGEIILTSDADCQFSPDWVAGMVSHFAPDVAMVLGYVESTRPGDGAGLVQRLESADWLSLMLTSMALTHFGWKVASSANNQGYRRSAFEAIGGFGASGRAPSGDEDLLTQRMGRLQAGRIVFASAPETRVLTRPMANAWALLSQRRRWVSRYRHLIHYHPLFWLAIVLLGAQSVALSASVLATPLLPALAPYVFGLWALKLGVELTGMHLGEALMDRRDLGGLTTLLWALLHPFYVAVVALWALFKTGEWRAGAQPYHRRFVKRQLRELRRGWRRRLRGEAL</sequence>
<dbReference type="EMBL" id="CP002049">
    <property type="protein sequence ID" value="ADI15061.1"/>
    <property type="molecule type" value="Genomic_DNA"/>
</dbReference>
<dbReference type="CAZy" id="GT2">
    <property type="family name" value="Glycosyltransferase Family 2"/>
</dbReference>
<dbReference type="RefSeq" id="WP_013178426.1">
    <property type="nucleotide sequence ID" value="NC_014221.1"/>
</dbReference>
<keyword evidence="1" id="KW-0812">Transmembrane</keyword>
<accession>D7CQS7</accession>
<protein>
    <submittedName>
        <fullName evidence="3">Glycosyl transferase family 2</fullName>
    </submittedName>
</protein>
<name>D7CQS7_TRURR</name>
<dbReference type="OrthoDB" id="9805625at2"/>
<dbReference type="eggNOG" id="COG1215">
    <property type="taxonomic scope" value="Bacteria"/>
</dbReference>
<dbReference type="STRING" id="649638.Trad_1946"/>
<dbReference type="Gene3D" id="3.90.550.10">
    <property type="entry name" value="Spore Coat Polysaccharide Biosynthesis Protein SpsA, Chain A"/>
    <property type="match status" value="1"/>
</dbReference>